<dbReference type="PANTHER" id="PTHR32308">
    <property type="entry name" value="LYASE BETA SUBUNIT, PUTATIVE (AFU_ORTHOLOGUE AFUA_4G13030)-RELATED"/>
    <property type="match status" value="1"/>
</dbReference>
<sequence>MSLPMAANGEVRPIRSLVYVGAADEAAVAQAVEAGADALFLDLEDPGYPYGPAERRQARQAVSEYLHSVPDDGRTRYFVRVNPPSTGLTTADLAAVMTPALTGVLLPKAARASDIHMLDGVLTCVEAEHGRLLGSTQVFPFLESAEGIRQAYEIATASPRVTCLGGMTSRFGDVYQSIRYRWTPGGDESLYLRAKVLLDIRAAGIRYPVTGVWAGSPHDTAGIRAWAESQRDLGYFGILTDPDGVELAHEVFTPTAGEIAFWKQVISAGERGEATFHWPDGQRGGLHASYLESARMNLQWARELGL</sequence>
<comment type="caution">
    <text evidence="5">The sequence shown here is derived from an EMBL/GenBank/DDBJ whole genome shotgun (WGS) entry which is preliminary data.</text>
</comment>
<dbReference type="InterPro" id="IPR040442">
    <property type="entry name" value="Pyrv_kinase-like_dom_sf"/>
</dbReference>
<dbReference type="GO" id="GO:0016829">
    <property type="term" value="F:lyase activity"/>
    <property type="evidence" value="ECO:0007669"/>
    <property type="project" value="UniProtKB-KW"/>
</dbReference>
<evidence type="ECO:0000313" key="6">
    <source>
        <dbReference type="Proteomes" id="UP001597417"/>
    </source>
</evidence>
<dbReference type="PANTHER" id="PTHR32308:SF10">
    <property type="entry name" value="CITRATE LYASE SUBUNIT BETA"/>
    <property type="match status" value="1"/>
</dbReference>
<proteinExistence type="predicted"/>
<dbReference type="Pfam" id="PF03328">
    <property type="entry name" value="HpcH_HpaI"/>
    <property type="match status" value="1"/>
</dbReference>
<dbReference type="PIRSF" id="PIRSF015582">
    <property type="entry name" value="Cit_lyase_B"/>
    <property type="match status" value="1"/>
</dbReference>
<dbReference type="InterPro" id="IPR015813">
    <property type="entry name" value="Pyrv/PenolPyrv_kinase-like_dom"/>
</dbReference>
<keyword evidence="2" id="KW-0479">Metal-binding</keyword>
<comment type="cofactor">
    <cofactor evidence="1">
        <name>Mg(2+)</name>
        <dbReference type="ChEBI" id="CHEBI:18420"/>
    </cofactor>
</comment>
<feature type="domain" description="HpcH/HpaI aldolase/citrate lyase" evidence="4">
    <location>
        <begin position="15"/>
        <end position="235"/>
    </location>
</feature>
<evidence type="ECO:0000313" key="5">
    <source>
        <dbReference type="EMBL" id="MFD2421886.1"/>
    </source>
</evidence>
<protein>
    <submittedName>
        <fullName evidence="5">HpcH/HpaI aldolase/citrate lyase family protein</fullName>
    </submittedName>
</protein>
<dbReference type="SUPFAM" id="SSF51621">
    <property type="entry name" value="Phosphoenolpyruvate/pyruvate domain"/>
    <property type="match status" value="1"/>
</dbReference>
<evidence type="ECO:0000259" key="4">
    <source>
        <dbReference type="Pfam" id="PF03328"/>
    </source>
</evidence>
<evidence type="ECO:0000256" key="3">
    <source>
        <dbReference type="ARBA" id="ARBA00022842"/>
    </source>
</evidence>
<evidence type="ECO:0000256" key="2">
    <source>
        <dbReference type="ARBA" id="ARBA00022723"/>
    </source>
</evidence>
<evidence type="ECO:0000256" key="1">
    <source>
        <dbReference type="ARBA" id="ARBA00001946"/>
    </source>
</evidence>
<dbReference type="Gene3D" id="3.20.20.60">
    <property type="entry name" value="Phosphoenolpyruvate-binding domains"/>
    <property type="match status" value="1"/>
</dbReference>
<name>A0ABW5G6S3_9PSEU</name>
<dbReference type="RefSeq" id="WP_378270704.1">
    <property type="nucleotide sequence ID" value="NZ_JBHUKR010000023.1"/>
</dbReference>
<accession>A0ABW5G6S3</accession>
<gene>
    <name evidence="5" type="ORF">ACFSXZ_36715</name>
</gene>
<dbReference type="InterPro" id="IPR011206">
    <property type="entry name" value="Citrate_lyase_beta/mcl1/mcl2"/>
</dbReference>
<keyword evidence="3" id="KW-0460">Magnesium</keyword>
<keyword evidence="5" id="KW-0456">Lyase</keyword>
<dbReference type="InterPro" id="IPR005000">
    <property type="entry name" value="Aldolase/citrate-lyase_domain"/>
</dbReference>
<reference evidence="6" key="1">
    <citation type="journal article" date="2019" name="Int. J. Syst. Evol. Microbiol.">
        <title>The Global Catalogue of Microorganisms (GCM) 10K type strain sequencing project: providing services to taxonomists for standard genome sequencing and annotation.</title>
        <authorList>
            <consortium name="The Broad Institute Genomics Platform"/>
            <consortium name="The Broad Institute Genome Sequencing Center for Infectious Disease"/>
            <person name="Wu L."/>
            <person name="Ma J."/>
        </authorList>
    </citation>
    <scope>NUCLEOTIDE SEQUENCE [LARGE SCALE GENOMIC DNA]</scope>
    <source>
        <strain evidence="6">CGMCC 4.7645</strain>
    </source>
</reference>
<organism evidence="5 6">
    <name type="scientific">Amycolatopsis pigmentata</name>
    <dbReference type="NCBI Taxonomy" id="450801"/>
    <lineage>
        <taxon>Bacteria</taxon>
        <taxon>Bacillati</taxon>
        <taxon>Actinomycetota</taxon>
        <taxon>Actinomycetes</taxon>
        <taxon>Pseudonocardiales</taxon>
        <taxon>Pseudonocardiaceae</taxon>
        <taxon>Amycolatopsis</taxon>
    </lineage>
</organism>
<dbReference type="Proteomes" id="UP001597417">
    <property type="component" value="Unassembled WGS sequence"/>
</dbReference>
<keyword evidence="6" id="KW-1185">Reference proteome</keyword>
<dbReference type="EMBL" id="JBHUKR010000023">
    <property type="protein sequence ID" value="MFD2421886.1"/>
    <property type="molecule type" value="Genomic_DNA"/>
</dbReference>